<organism evidence="1 2">
    <name type="scientific">Edhazardia aedis (strain USNM 41457)</name>
    <name type="common">Microsporidian parasite</name>
    <dbReference type="NCBI Taxonomy" id="1003232"/>
    <lineage>
        <taxon>Eukaryota</taxon>
        <taxon>Fungi</taxon>
        <taxon>Fungi incertae sedis</taxon>
        <taxon>Microsporidia</taxon>
        <taxon>Edhazardia</taxon>
    </lineage>
</organism>
<dbReference type="VEuPathDB" id="MicrosporidiaDB:EDEG_03279"/>
<evidence type="ECO:0000313" key="1">
    <source>
        <dbReference type="EMBL" id="EJW02285.1"/>
    </source>
</evidence>
<proteinExistence type="predicted"/>
<dbReference type="HOGENOM" id="CLU_2263701_0_0_1"/>
<dbReference type="InParanoid" id="J9DI33"/>
<comment type="caution">
    <text evidence="1">The sequence shown here is derived from an EMBL/GenBank/DDBJ whole genome shotgun (WGS) entry which is preliminary data.</text>
</comment>
<protein>
    <submittedName>
        <fullName evidence="1">Uncharacterized protein</fullName>
    </submittedName>
</protein>
<evidence type="ECO:0000313" key="2">
    <source>
        <dbReference type="Proteomes" id="UP000003163"/>
    </source>
</evidence>
<dbReference type="Proteomes" id="UP000003163">
    <property type="component" value="Unassembled WGS sequence"/>
</dbReference>
<accession>J9DI33</accession>
<dbReference type="EMBL" id="AFBI03000080">
    <property type="protein sequence ID" value="EJW02285.1"/>
    <property type="molecule type" value="Genomic_DNA"/>
</dbReference>
<keyword evidence="2" id="KW-1185">Reference proteome</keyword>
<gene>
    <name evidence="1" type="ORF">EDEG_03279</name>
</gene>
<reference evidence="2" key="2">
    <citation type="submission" date="2015-07" db="EMBL/GenBank/DDBJ databases">
        <title>Contrasting host-pathogen interactions and genome evolution in two generalist and specialist microsporidian pathogens of mosquitoes.</title>
        <authorList>
            <consortium name="The Broad Institute Genomics Platform"/>
            <consortium name="The Broad Institute Genome Sequencing Center for Infectious Disease"/>
            <person name="Cuomo C.A."/>
            <person name="Sanscrainte N.D."/>
            <person name="Goldberg J.M."/>
            <person name="Heiman D."/>
            <person name="Young S."/>
            <person name="Zeng Q."/>
            <person name="Becnel J.J."/>
            <person name="Birren B.W."/>
        </authorList>
    </citation>
    <scope>NUCLEOTIDE SEQUENCE [LARGE SCALE GENOMIC DNA]</scope>
    <source>
        <strain evidence="2">USNM 41457</strain>
    </source>
</reference>
<name>J9DI33_EDHAE</name>
<dbReference type="AlphaFoldDB" id="J9DI33"/>
<reference evidence="1 2" key="1">
    <citation type="submission" date="2011-08" db="EMBL/GenBank/DDBJ databases">
        <authorList>
            <person name="Liu Z.J."/>
            <person name="Shi F.L."/>
            <person name="Lu J.Q."/>
            <person name="Li M."/>
            <person name="Wang Z.L."/>
        </authorList>
    </citation>
    <scope>NUCLEOTIDE SEQUENCE [LARGE SCALE GENOMIC DNA]</scope>
    <source>
        <strain evidence="1 2">USNM 41457</strain>
    </source>
</reference>
<sequence length="103" mass="12052">MFIKNYAEPKSSNATEARKFSVSFGAIHNNILSRGIGPSSNTSVYNPFYIFVLIYKQKYIKNNKIVHIKYICNQLYLQTCRKKIKLKIGIYNSSKIFYLVHFM</sequence>